<evidence type="ECO:0000313" key="1">
    <source>
        <dbReference type="EMBL" id="OCH87370.1"/>
    </source>
</evidence>
<proteinExistence type="predicted"/>
<accession>A0A8E2DGQ9</accession>
<keyword evidence="2" id="KW-1185">Reference proteome</keyword>
<reference evidence="1 2" key="1">
    <citation type="submission" date="2016-07" db="EMBL/GenBank/DDBJ databases">
        <title>Draft genome of the white-rot fungus Obba rivulosa 3A-2.</title>
        <authorList>
            <consortium name="DOE Joint Genome Institute"/>
            <person name="Miettinen O."/>
            <person name="Riley R."/>
            <person name="Acob R."/>
            <person name="Barry K."/>
            <person name="Cullen D."/>
            <person name="De Vries R."/>
            <person name="Hainaut M."/>
            <person name="Hatakka A."/>
            <person name="Henrissat B."/>
            <person name="Hilden K."/>
            <person name="Kuo R."/>
            <person name="Labutti K."/>
            <person name="Lipzen A."/>
            <person name="Makela M.R."/>
            <person name="Sandor L."/>
            <person name="Spatafora J.W."/>
            <person name="Grigoriev I.V."/>
            <person name="Hibbett D.S."/>
        </authorList>
    </citation>
    <scope>NUCLEOTIDE SEQUENCE [LARGE SCALE GENOMIC DNA]</scope>
    <source>
        <strain evidence="1 2">3A-2</strain>
    </source>
</reference>
<evidence type="ECO:0000313" key="2">
    <source>
        <dbReference type="Proteomes" id="UP000250043"/>
    </source>
</evidence>
<gene>
    <name evidence="1" type="ORF">OBBRIDRAFT_837458</name>
</gene>
<dbReference type="OrthoDB" id="2808156at2759"/>
<sequence length="313" mass="36156">MKSSAWEWVVWKTHPLTPDFWETAASIRECLYATRSLYFNTRTRFGKLAVASEYQRDIYDLKLSSSSFHIKRIKFCLNFLNTSLRDTLIEWCEPGQAVDDATPQLFIRSDAPLEQKASILALFASCVPSEQLSWEIDQSRVIEPFLSQLLREKSGLCQIIPNEGVISVPRVVPLVAVTRGALKVAMDQPQLACARVAYALQRTLIILLLHHYQCQGWQLNCELSESDVEIPMNKHLFVYSIVYNTECWTVLANYPDIRQDDSGKFRWFFRMRKVETIRITKPLSISSRLWMVKGMLAVEQHTHLLCSLLQLSY</sequence>
<dbReference type="EMBL" id="KV722488">
    <property type="protein sequence ID" value="OCH87370.1"/>
    <property type="molecule type" value="Genomic_DNA"/>
</dbReference>
<dbReference type="AlphaFoldDB" id="A0A8E2DGQ9"/>
<name>A0A8E2DGQ9_9APHY</name>
<dbReference type="Proteomes" id="UP000250043">
    <property type="component" value="Unassembled WGS sequence"/>
</dbReference>
<organism evidence="1 2">
    <name type="scientific">Obba rivulosa</name>
    <dbReference type="NCBI Taxonomy" id="1052685"/>
    <lineage>
        <taxon>Eukaryota</taxon>
        <taxon>Fungi</taxon>
        <taxon>Dikarya</taxon>
        <taxon>Basidiomycota</taxon>
        <taxon>Agaricomycotina</taxon>
        <taxon>Agaricomycetes</taxon>
        <taxon>Polyporales</taxon>
        <taxon>Gelatoporiaceae</taxon>
        <taxon>Obba</taxon>
    </lineage>
</organism>
<protein>
    <submittedName>
        <fullName evidence="1">Uncharacterized protein</fullName>
    </submittedName>
</protein>